<dbReference type="Pfam" id="PF10634">
    <property type="entry name" value="Iron_transport"/>
    <property type="match status" value="1"/>
</dbReference>
<dbReference type="InterPro" id="IPR038482">
    <property type="entry name" value="Tp34-type_sf"/>
</dbReference>
<dbReference type="PROSITE" id="PS51257">
    <property type="entry name" value="PROKAR_LIPOPROTEIN"/>
    <property type="match status" value="1"/>
</dbReference>
<protein>
    <submittedName>
        <fullName evidence="5">Ferrous iron transport protein</fullName>
    </submittedName>
</protein>
<accession>A0A1Z5HR33</accession>
<keyword evidence="6" id="KW-1185">Reference proteome</keyword>
<organism evidence="5 6">
    <name type="scientific">Calderihabitans maritimus</name>
    <dbReference type="NCBI Taxonomy" id="1246530"/>
    <lineage>
        <taxon>Bacteria</taxon>
        <taxon>Bacillati</taxon>
        <taxon>Bacillota</taxon>
        <taxon>Clostridia</taxon>
        <taxon>Neomoorellales</taxon>
        <taxon>Calderihabitantaceae</taxon>
        <taxon>Calderihabitans</taxon>
    </lineage>
</organism>
<feature type="signal peptide" evidence="4">
    <location>
        <begin position="1"/>
        <end position="24"/>
    </location>
</feature>
<keyword evidence="2 4" id="KW-0732">Signal</keyword>
<dbReference type="EMBL" id="BDGJ01000042">
    <property type="protein sequence ID" value="GAW91993.1"/>
    <property type="molecule type" value="Genomic_DNA"/>
</dbReference>
<sequence>MRRKWVYLLLVIALTVWVAGCSKADTTTSSNTPGSSKGQDTSSDNAGGFREYPVGDPQEVEGMEIAAVYFQPAAMEPEAQAGLKPEEADIHLEADIRALKENPNGFGFGEFIPYLTVHYELKNLDTGEERKGTFMPMNAADGPHYGANVKMLGAGKYRLKYIIESPVKQGLVLHSDSETGVEGRLWNKPIEVEWTFDYIPRKF</sequence>
<dbReference type="OrthoDB" id="1495621at2"/>
<name>A0A1Z5HR33_9FIRM</name>
<gene>
    <name evidence="5" type="ORF">KKC1_11530</name>
</gene>
<comment type="similarity">
    <text evidence="1">Belongs to the UPF0423 family.</text>
</comment>
<evidence type="ECO:0000256" key="4">
    <source>
        <dbReference type="SAM" id="SignalP"/>
    </source>
</evidence>
<dbReference type="RefSeq" id="WP_088553427.1">
    <property type="nucleotide sequence ID" value="NZ_BDGJ01000042.1"/>
</dbReference>
<evidence type="ECO:0000256" key="1">
    <source>
        <dbReference type="ARBA" id="ARBA00010013"/>
    </source>
</evidence>
<evidence type="ECO:0000313" key="6">
    <source>
        <dbReference type="Proteomes" id="UP000197032"/>
    </source>
</evidence>
<reference evidence="6" key="1">
    <citation type="journal article" date="2017" name="Appl. Environ. Microbiol.">
        <title>Genomic analysis of Calderihabitans maritimus KKC1, a thermophilic hydrogenogenic carboxydotrophic bacterium isolated from marine sediment.</title>
        <authorList>
            <person name="Omae K."/>
            <person name="Yoneda Y."/>
            <person name="Fukuyama Y."/>
            <person name="Yoshida T."/>
            <person name="Sako Y."/>
        </authorList>
    </citation>
    <scope>NUCLEOTIDE SEQUENCE [LARGE SCALE GENOMIC DNA]</scope>
    <source>
        <strain evidence="6">KKC1</strain>
    </source>
</reference>
<proteinExistence type="inferred from homology"/>
<dbReference type="Gene3D" id="2.60.40.2480">
    <property type="entry name" value="Periplasmic metal-binding protein Tp34-type"/>
    <property type="match status" value="1"/>
</dbReference>
<dbReference type="InterPro" id="IPR018470">
    <property type="entry name" value="Metal-bd_Tp34-typ"/>
</dbReference>
<feature type="chain" id="PRO_5012283568" evidence="4">
    <location>
        <begin position="25"/>
        <end position="203"/>
    </location>
</feature>
<evidence type="ECO:0000313" key="5">
    <source>
        <dbReference type="EMBL" id="GAW91993.1"/>
    </source>
</evidence>
<dbReference type="AlphaFoldDB" id="A0A1Z5HR33"/>
<evidence type="ECO:0000256" key="2">
    <source>
        <dbReference type="ARBA" id="ARBA00022729"/>
    </source>
</evidence>
<feature type="compositionally biased region" description="Polar residues" evidence="3">
    <location>
        <begin position="25"/>
        <end position="45"/>
    </location>
</feature>
<comment type="caution">
    <text evidence="5">The sequence shown here is derived from an EMBL/GenBank/DDBJ whole genome shotgun (WGS) entry which is preliminary data.</text>
</comment>
<feature type="region of interest" description="Disordered" evidence="3">
    <location>
        <begin position="25"/>
        <end position="54"/>
    </location>
</feature>
<evidence type="ECO:0000256" key="3">
    <source>
        <dbReference type="SAM" id="MobiDB-lite"/>
    </source>
</evidence>
<dbReference type="Proteomes" id="UP000197032">
    <property type="component" value="Unassembled WGS sequence"/>
</dbReference>